<dbReference type="SMART" id="SM00986">
    <property type="entry name" value="UDG"/>
    <property type="match status" value="1"/>
</dbReference>
<protein>
    <recommendedName>
        <fullName evidence="1">Uracil-DNA glycosylase-like domain-containing protein</fullName>
    </recommendedName>
</protein>
<evidence type="ECO:0000313" key="2">
    <source>
        <dbReference type="EMBL" id="EKU83293.1"/>
    </source>
</evidence>
<dbReference type="HOGENOM" id="CLU_094865_0_1_4"/>
<dbReference type="InterPro" id="IPR036895">
    <property type="entry name" value="Uracil-DNA_glycosylase-like_sf"/>
</dbReference>
<dbReference type="NCBIfam" id="TIGR04274">
    <property type="entry name" value="hypoxanDNAglyco"/>
    <property type="match status" value="1"/>
</dbReference>
<organism evidence="2 3">
    <name type="scientific">Massilia timonae CCUG 45783</name>
    <dbReference type="NCBI Taxonomy" id="883126"/>
    <lineage>
        <taxon>Bacteria</taxon>
        <taxon>Pseudomonadati</taxon>
        <taxon>Pseudomonadota</taxon>
        <taxon>Betaproteobacteria</taxon>
        <taxon>Burkholderiales</taxon>
        <taxon>Oxalobacteraceae</taxon>
        <taxon>Telluria group</taxon>
        <taxon>Massilia</taxon>
    </lineage>
</organism>
<name>K9DGC9_9BURK</name>
<dbReference type="InterPro" id="IPR005122">
    <property type="entry name" value="Uracil-DNA_glycosylase-like"/>
</dbReference>
<dbReference type="SUPFAM" id="SSF52141">
    <property type="entry name" value="Uracil-DNA glycosylase-like"/>
    <property type="match status" value="1"/>
</dbReference>
<dbReference type="AlphaFoldDB" id="K9DGC9"/>
<comment type="caution">
    <text evidence="2">The sequence shown here is derived from an EMBL/GenBank/DDBJ whole genome shotgun (WGS) entry which is preliminary data.</text>
</comment>
<dbReference type="RefSeq" id="WP_005665123.1">
    <property type="nucleotide sequence ID" value="NZ_JH992922.1"/>
</dbReference>
<gene>
    <name evidence="2" type="ORF">HMPREF9710_01380</name>
</gene>
<dbReference type="STRING" id="47229.LO55_1982"/>
<accession>K9DGC9</accession>
<dbReference type="InterPro" id="IPR026353">
    <property type="entry name" value="Hypoxan-DNA_Glyclase"/>
</dbReference>
<dbReference type="Gene3D" id="3.40.470.10">
    <property type="entry name" value="Uracil-DNA glycosylase-like domain"/>
    <property type="match status" value="1"/>
</dbReference>
<evidence type="ECO:0000259" key="1">
    <source>
        <dbReference type="SMART" id="SM00986"/>
    </source>
</evidence>
<feature type="domain" description="Uracil-DNA glycosylase-like" evidence="1">
    <location>
        <begin position="13"/>
        <end position="163"/>
    </location>
</feature>
<sequence>MQNATVPTLIGLAPVLDANVRILVLGSFPGAASLAAGQYYAHPRNQFWRLISSVVGEDLAALPYAERLPRLLAHGVGLWDVLGECERVGSLDSAIRKPAANDFDRLRELCPRLVTVGFNGQASGKFAPQFAAAGYRTVVLPSSSPAHMAMSFEQKLDVWSRLRGDEQRGPTVSQSPLF</sequence>
<dbReference type="Pfam" id="PF03167">
    <property type="entry name" value="UDG"/>
    <property type="match status" value="1"/>
</dbReference>
<dbReference type="PATRIC" id="fig|883126.3.peg.1395"/>
<reference evidence="2 3" key="1">
    <citation type="submission" date="2012-09" db="EMBL/GenBank/DDBJ databases">
        <title>The Genome Sequence of Massilia timonae CCUG 45783.</title>
        <authorList>
            <consortium name="The Broad Institute Genome Sequencing Platform"/>
            <person name="Earl A."/>
            <person name="Ward D."/>
            <person name="Feldgarden M."/>
            <person name="Gevers D."/>
            <person name="Huys G."/>
            <person name="Walker B."/>
            <person name="Young S.K."/>
            <person name="Zeng Q."/>
            <person name="Gargeya S."/>
            <person name="Fitzgerald M."/>
            <person name="Haas B."/>
            <person name="Abouelleil A."/>
            <person name="Alvarado L."/>
            <person name="Arachchi H.M."/>
            <person name="Berlin A.M."/>
            <person name="Chapman S.B."/>
            <person name="Goldberg J."/>
            <person name="Griggs A."/>
            <person name="Gujja S."/>
            <person name="Hansen M."/>
            <person name="Howarth C."/>
            <person name="Imamovic A."/>
            <person name="Larimer J."/>
            <person name="McCowen C."/>
            <person name="Montmayeur A."/>
            <person name="Murphy C."/>
            <person name="Neiman D."/>
            <person name="Pearson M."/>
            <person name="Priest M."/>
            <person name="Roberts A."/>
            <person name="Saif S."/>
            <person name="Shea T."/>
            <person name="Sisk P."/>
            <person name="Sykes S."/>
            <person name="Wortman J."/>
            <person name="Nusbaum C."/>
            <person name="Birren B."/>
        </authorList>
    </citation>
    <scope>NUCLEOTIDE SEQUENCE [LARGE SCALE GENOMIC DNA]</scope>
    <source>
        <strain evidence="2 3">CCUG 45783</strain>
    </source>
</reference>
<dbReference type="OrthoDB" id="9799921at2"/>
<proteinExistence type="predicted"/>
<evidence type="ECO:0000313" key="3">
    <source>
        <dbReference type="Proteomes" id="UP000009874"/>
    </source>
</evidence>
<dbReference type="CDD" id="cd10032">
    <property type="entry name" value="UDG-F6_HDG"/>
    <property type="match status" value="1"/>
</dbReference>
<dbReference type="EMBL" id="AGZI01000016">
    <property type="protein sequence ID" value="EKU83293.1"/>
    <property type="molecule type" value="Genomic_DNA"/>
</dbReference>
<dbReference type="eggNOG" id="COG3663">
    <property type="taxonomic scope" value="Bacteria"/>
</dbReference>
<dbReference type="Proteomes" id="UP000009874">
    <property type="component" value="Unassembled WGS sequence"/>
</dbReference>
<keyword evidence="3" id="KW-1185">Reference proteome</keyword>
<dbReference type="SMART" id="SM00987">
    <property type="entry name" value="UreE_C"/>
    <property type="match status" value="1"/>
</dbReference>